<protein>
    <submittedName>
        <fullName evidence="1">Uncharacterized protein</fullName>
    </submittedName>
</protein>
<evidence type="ECO:0000313" key="1">
    <source>
        <dbReference type="EMBL" id="SDI41375.1"/>
    </source>
</evidence>
<accession>A0A1G8KD62</accession>
<reference evidence="1 2" key="1">
    <citation type="submission" date="2016-10" db="EMBL/GenBank/DDBJ databases">
        <authorList>
            <person name="de Groot N.N."/>
        </authorList>
    </citation>
    <scope>NUCLEOTIDE SEQUENCE [LARGE SCALE GENOMIC DNA]</scope>
    <source>
        <strain evidence="1 2">DSM 21771</strain>
    </source>
</reference>
<keyword evidence="2" id="KW-1185">Reference proteome</keyword>
<dbReference type="AlphaFoldDB" id="A0A1G8KD62"/>
<proteinExistence type="predicted"/>
<evidence type="ECO:0000313" key="2">
    <source>
        <dbReference type="Proteomes" id="UP000198853"/>
    </source>
</evidence>
<dbReference type="RefSeq" id="WP_218126128.1">
    <property type="nucleotide sequence ID" value="NZ_FNEN01000002.1"/>
</dbReference>
<dbReference type="EMBL" id="FNEN01000002">
    <property type="protein sequence ID" value="SDI41375.1"/>
    <property type="molecule type" value="Genomic_DNA"/>
</dbReference>
<sequence>MNSSIKEVLESRGIAVKDEHLPMLQSRWQAIAHCSRESIYRKINR</sequence>
<organism evidence="1 2">
    <name type="scientific">Natribacillus halophilus</name>
    <dbReference type="NCBI Taxonomy" id="549003"/>
    <lineage>
        <taxon>Bacteria</taxon>
        <taxon>Bacillati</taxon>
        <taxon>Bacillota</taxon>
        <taxon>Bacilli</taxon>
        <taxon>Bacillales</taxon>
        <taxon>Bacillaceae</taxon>
        <taxon>Natribacillus</taxon>
    </lineage>
</organism>
<name>A0A1G8KD62_9BACI</name>
<dbReference type="Proteomes" id="UP000198853">
    <property type="component" value="Unassembled WGS sequence"/>
</dbReference>
<gene>
    <name evidence="1" type="ORF">SAMN04488123_10236</name>
</gene>